<evidence type="ECO:0000256" key="4">
    <source>
        <dbReference type="SAM" id="Phobius"/>
    </source>
</evidence>
<feature type="transmembrane region" description="Helical" evidence="4">
    <location>
        <begin position="36"/>
        <end position="54"/>
    </location>
</feature>
<dbReference type="SUPFAM" id="SSF46689">
    <property type="entry name" value="Homeodomain-like"/>
    <property type="match status" value="1"/>
</dbReference>
<evidence type="ECO:0000256" key="2">
    <source>
        <dbReference type="ARBA" id="ARBA00023125"/>
    </source>
</evidence>
<gene>
    <name evidence="6" type="ORF">Q9312_16515</name>
</gene>
<feature type="domain" description="HTH araC/xylS-type" evidence="5">
    <location>
        <begin position="259"/>
        <end position="365"/>
    </location>
</feature>
<evidence type="ECO:0000313" key="6">
    <source>
        <dbReference type="EMBL" id="WMS86825.1"/>
    </source>
</evidence>
<evidence type="ECO:0000256" key="1">
    <source>
        <dbReference type="ARBA" id="ARBA00023015"/>
    </source>
</evidence>
<feature type="transmembrane region" description="Helical" evidence="4">
    <location>
        <begin position="6"/>
        <end position="24"/>
    </location>
</feature>
<protein>
    <submittedName>
        <fullName evidence="6">Helix-turn-helix domain-containing protein</fullName>
    </submittedName>
</protein>
<accession>A0AA51RSQ4</accession>
<reference evidence="6 7" key="1">
    <citation type="submission" date="2023-08" db="EMBL/GenBank/DDBJ databases">
        <title>Pleionea litopenaei sp. nov., isolated from stomach of juvenile Litopenaeus vannamei.</title>
        <authorList>
            <person name="Rho A.M."/>
            <person name="Hwang C.Y."/>
        </authorList>
    </citation>
    <scope>NUCLEOTIDE SEQUENCE [LARGE SCALE GENOMIC DNA]</scope>
    <source>
        <strain evidence="6 7">HL-JVS1</strain>
    </source>
</reference>
<proteinExistence type="predicted"/>
<dbReference type="SMART" id="SM00342">
    <property type="entry name" value="HTH_ARAC"/>
    <property type="match status" value="1"/>
</dbReference>
<feature type="transmembrane region" description="Helical" evidence="4">
    <location>
        <begin position="60"/>
        <end position="82"/>
    </location>
</feature>
<keyword evidence="7" id="KW-1185">Reference proteome</keyword>
<feature type="transmembrane region" description="Helical" evidence="4">
    <location>
        <begin position="176"/>
        <end position="197"/>
    </location>
</feature>
<dbReference type="InterPro" id="IPR009057">
    <property type="entry name" value="Homeodomain-like_sf"/>
</dbReference>
<dbReference type="GO" id="GO:0003700">
    <property type="term" value="F:DNA-binding transcription factor activity"/>
    <property type="evidence" value="ECO:0007669"/>
    <property type="project" value="InterPro"/>
</dbReference>
<evidence type="ECO:0000259" key="5">
    <source>
        <dbReference type="PROSITE" id="PS01124"/>
    </source>
</evidence>
<dbReference type="Gene3D" id="1.10.10.60">
    <property type="entry name" value="Homeodomain-like"/>
    <property type="match status" value="2"/>
</dbReference>
<dbReference type="PRINTS" id="PR00032">
    <property type="entry name" value="HTHARAC"/>
</dbReference>
<keyword evidence="4" id="KW-0472">Membrane</keyword>
<dbReference type="AlphaFoldDB" id="A0AA51RSQ4"/>
<evidence type="ECO:0000256" key="3">
    <source>
        <dbReference type="ARBA" id="ARBA00023163"/>
    </source>
</evidence>
<dbReference type="KEGG" id="plei:Q9312_16515"/>
<sequence>MSQIQSFILIIGALQGLLLFFLLLSDKRVNFASRLLGIQCLLLATTFVLPIIVASGDGPLAWTIGWLVFFPSSYGALTYLYCRTAITGTIPTKGDLIHLLPLLLCYFVNVDILFSPEKALDYVTTGETISLRHAFTKFIFYGQAALYVLLLVRMLVFYQREAKQALSSYNSDVFRWLWTMVAFTVSIWSLKIVFHFFGMETHLNTFADLLLVLMVYFIAIVQWRNPSLFHIDKLTEQLERRKASNERSNNGLLEADMRSSIMQLVETQVKELALYRDQDLTLTSLADKIGVSAHQLSESINHHEGKNFNQFINEFRVAEVCEQLKQNSERKLIDLAMDAGFSSKSSFNAIFKKLTGQTPSQYRCQ</sequence>
<dbReference type="Pfam" id="PF12833">
    <property type="entry name" value="HTH_18"/>
    <property type="match status" value="1"/>
</dbReference>
<dbReference type="PROSITE" id="PS01124">
    <property type="entry name" value="HTH_ARAC_FAMILY_2"/>
    <property type="match status" value="1"/>
</dbReference>
<name>A0AA51RSQ4_9GAMM</name>
<feature type="transmembrane region" description="Helical" evidence="4">
    <location>
        <begin position="134"/>
        <end position="156"/>
    </location>
</feature>
<feature type="transmembrane region" description="Helical" evidence="4">
    <location>
        <begin position="203"/>
        <end position="223"/>
    </location>
</feature>
<keyword evidence="3" id="KW-0804">Transcription</keyword>
<keyword evidence="2" id="KW-0238">DNA-binding</keyword>
<organism evidence="6 7">
    <name type="scientific">Pleionea litopenaei</name>
    <dbReference type="NCBI Taxonomy" id="3070815"/>
    <lineage>
        <taxon>Bacteria</taxon>
        <taxon>Pseudomonadati</taxon>
        <taxon>Pseudomonadota</taxon>
        <taxon>Gammaproteobacteria</taxon>
        <taxon>Oceanospirillales</taxon>
        <taxon>Pleioneaceae</taxon>
        <taxon>Pleionea</taxon>
    </lineage>
</organism>
<dbReference type="InterPro" id="IPR020449">
    <property type="entry name" value="Tscrpt_reg_AraC-type_HTH"/>
</dbReference>
<dbReference type="EMBL" id="CP133548">
    <property type="protein sequence ID" value="WMS86825.1"/>
    <property type="molecule type" value="Genomic_DNA"/>
</dbReference>
<dbReference type="RefSeq" id="WP_309201970.1">
    <property type="nucleotide sequence ID" value="NZ_CP133548.1"/>
</dbReference>
<dbReference type="InterPro" id="IPR018060">
    <property type="entry name" value="HTH_AraC"/>
</dbReference>
<dbReference type="PANTHER" id="PTHR43280">
    <property type="entry name" value="ARAC-FAMILY TRANSCRIPTIONAL REGULATOR"/>
    <property type="match status" value="1"/>
</dbReference>
<dbReference type="PANTHER" id="PTHR43280:SF29">
    <property type="entry name" value="ARAC-FAMILY TRANSCRIPTIONAL REGULATOR"/>
    <property type="match status" value="1"/>
</dbReference>
<keyword evidence="1" id="KW-0805">Transcription regulation</keyword>
<keyword evidence="4" id="KW-0812">Transmembrane</keyword>
<dbReference type="GO" id="GO:0043565">
    <property type="term" value="F:sequence-specific DNA binding"/>
    <property type="evidence" value="ECO:0007669"/>
    <property type="project" value="InterPro"/>
</dbReference>
<dbReference type="PROSITE" id="PS00041">
    <property type="entry name" value="HTH_ARAC_FAMILY_1"/>
    <property type="match status" value="1"/>
</dbReference>
<keyword evidence="4" id="KW-1133">Transmembrane helix</keyword>
<evidence type="ECO:0000313" key="7">
    <source>
        <dbReference type="Proteomes" id="UP001239782"/>
    </source>
</evidence>
<dbReference type="Proteomes" id="UP001239782">
    <property type="component" value="Chromosome"/>
</dbReference>
<dbReference type="InterPro" id="IPR018062">
    <property type="entry name" value="HTH_AraC-typ_CS"/>
</dbReference>